<keyword evidence="1" id="KW-0732">Signal</keyword>
<evidence type="ECO:0000256" key="1">
    <source>
        <dbReference type="SAM" id="SignalP"/>
    </source>
</evidence>
<dbReference type="Proteomes" id="UP001215231">
    <property type="component" value="Chromosome"/>
</dbReference>
<organism evidence="2 3">
    <name type="scientific">Thalassomonas haliotis</name>
    <dbReference type="NCBI Taxonomy" id="485448"/>
    <lineage>
        <taxon>Bacteria</taxon>
        <taxon>Pseudomonadati</taxon>
        <taxon>Pseudomonadota</taxon>
        <taxon>Gammaproteobacteria</taxon>
        <taxon>Alteromonadales</taxon>
        <taxon>Colwelliaceae</taxon>
        <taxon>Thalassomonas</taxon>
    </lineage>
</organism>
<protein>
    <submittedName>
        <fullName evidence="2">Uncharacterized protein</fullName>
    </submittedName>
</protein>
<proteinExistence type="predicted"/>
<dbReference type="PROSITE" id="PS51257">
    <property type="entry name" value="PROKAR_LIPOPROTEIN"/>
    <property type="match status" value="1"/>
</dbReference>
<evidence type="ECO:0000313" key="3">
    <source>
        <dbReference type="Proteomes" id="UP001215231"/>
    </source>
</evidence>
<reference evidence="2 3" key="1">
    <citation type="journal article" date="2022" name="Mar. Drugs">
        <title>Bioassay-Guided Fractionation Leads to the Detection of Cholic Acid Generated by the Rare Thalassomonas sp.</title>
        <authorList>
            <person name="Pheiffer F."/>
            <person name="Schneider Y.K."/>
            <person name="Hansen E.H."/>
            <person name="Andersen J.H."/>
            <person name="Isaksson J."/>
            <person name="Busche T."/>
            <person name="R C."/>
            <person name="Kalinowski J."/>
            <person name="Zyl L.V."/>
            <person name="Trindade M."/>
        </authorList>
    </citation>
    <scope>NUCLEOTIDE SEQUENCE [LARGE SCALE GENOMIC DNA]</scope>
    <source>
        <strain evidence="2 3">A5K-61T</strain>
    </source>
</reference>
<keyword evidence="3" id="KW-1185">Reference proteome</keyword>
<gene>
    <name evidence="2" type="ORF">H3N35_27180</name>
</gene>
<feature type="signal peptide" evidence="1">
    <location>
        <begin position="1"/>
        <end position="20"/>
    </location>
</feature>
<accession>A0ABY7VFB3</accession>
<dbReference type="EMBL" id="CP059693">
    <property type="protein sequence ID" value="WDE11829.1"/>
    <property type="molecule type" value="Genomic_DNA"/>
</dbReference>
<evidence type="ECO:0000313" key="2">
    <source>
        <dbReference type="EMBL" id="WDE11829.1"/>
    </source>
</evidence>
<dbReference type="RefSeq" id="WP_274052039.1">
    <property type="nucleotide sequence ID" value="NZ_CP059693.1"/>
</dbReference>
<name>A0ABY7VFB3_9GAMM</name>
<feature type="chain" id="PRO_5047194934" evidence="1">
    <location>
        <begin position="21"/>
        <end position="70"/>
    </location>
</feature>
<sequence length="70" mass="7662">MRKIMTAIFALFTACSFSLAASEKSGAYGQVAAYDSGRHRQPGGSDYLKSTAWPEPEDEALAAQRSFRRT</sequence>